<proteinExistence type="predicted"/>
<keyword evidence="3" id="KW-1185">Reference proteome</keyword>
<comment type="caution">
    <text evidence="2">The sequence shown here is derived from an EMBL/GenBank/DDBJ whole genome shotgun (WGS) entry which is preliminary data.</text>
</comment>
<evidence type="ECO:0000313" key="2">
    <source>
        <dbReference type="EMBL" id="GAA1900632.1"/>
    </source>
</evidence>
<name>A0ABP5A281_9ACTN</name>
<protein>
    <submittedName>
        <fullName evidence="2">Uncharacterized protein</fullName>
    </submittedName>
</protein>
<gene>
    <name evidence="2" type="ORF">GCM10009716_08100</name>
</gene>
<accession>A0ABP5A281</accession>
<evidence type="ECO:0000313" key="3">
    <source>
        <dbReference type="Proteomes" id="UP001501303"/>
    </source>
</evidence>
<reference evidence="3" key="1">
    <citation type="journal article" date="2019" name="Int. J. Syst. Evol. Microbiol.">
        <title>The Global Catalogue of Microorganisms (GCM) 10K type strain sequencing project: providing services to taxonomists for standard genome sequencing and annotation.</title>
        <authorList>
            <consortium name="The Broad Institute Genomics Platform"/>
            <consortium name="The Broad Institute Genome Sequencing Center for Infectious Disease"/>
            <person name="Wu L."/>
            <person name="Ma J."/>
        </authorList>
    </citation>
    <scope>NUCLEOTIDE SEQUENCE [LARGE SCALE GENOMIC DNA]</scope>
    <source>
        <strain evidence="3">JCM 13581</strain>
    </source>
</reference>
<dbReference type="Proteomes" id="UP001501303">
    <property type="component" value="Unassembled WGS sequence"/>
</dbReference>
<sequence>MPVPPEEAPSGGVRIPGTSPSASQPGTFFRMMVVRFVGAGDAHGDVRLMTVVRADLHSHSEGVEVDGVLTAVPQSGPRQTEQGGA</sequence>
<dbReference type="EMBL" id="BAAAMJ010000008">
    <property type="protein sequence ID" value="GAA1900632.1"/>
    <property type="molecule type" value="Genomic_DNA"/>
</dbReference>
<feature type="region of interest" description="Disordered" evidence="1">
    <location>
        <begin position="1"/>
        <end position="24"/>
    </location>
</feature>
<organism evidence="2 3">
    <name type="scientific">Streptomyces sodiiphilus</name>
    <dbReference type="NCBI Taxonomy" id="226217"/>
    <lineage>
        <taxon>Bacteria</taxon>
        <taxon>Bacillati</taxon>
        <taxon>Actinomycetota</taxon>
        <taxon>Actinomycetes</taxon>
        <taxon>Kitasatosporales</taxon>
        <taxon>Streptomycetaceae</taxon>
        <taxon>Streptomyces</taxon>
    </lineage>
</organism>
<evidence type="ECO:0000256" key="1">
    <source>
        <dbReference type="SAM" id="MobiDB-lite"/>
    </source>
</evidence>